<evidence type="ECO:0000313" key="2">
    <source>
        <dbReference type="Proteomes" id="UP000001542"/>
    </source>
</evidence>
<dbReference type="KEGG" id="tva:4757298"/>
<dbReference type="EMBL" id="DS113636">
    <property type="protein sequence ID" value="EAX99490.1"/>
    <property type="molecule type" value="Genomic_DNA"/>
</dbReference>
<keyword evidence="2" id="KW-1185">Reference proteome</keyword>
<dbReference type="InParanoid" id="A2F6J2"/>
<accession>A2F6J2</accession>
<protein>
    <submittedName>
        <fullName evidence="1">Uncharacterized protein</fullName>
    </submittedName>
</protein>
<dbReference type="AlphaFoldDB" id="A2F6J2"/>
<evidence type="ECO:0000313" key="1">
    <source>
        <dbReference type="EMBL" id="EAX99490.1"/>
    </source>
</evidence>
<dbReference type="RefSeq" id="XP_001312420.1">
    <property type="nucleotide sequence ID" value="XM_001312419.1"/>
</dbReference>
<name>A2F6J2_TRIV3</name>
<organism evidence="1 2">
    <name type="scientific">Trichomonas vaginalis (strain ATCC PRA-98 / G3)</name>
    <dbReference type="NCBI Taxonomy" id="412133"/>
    <lineage>
        <taxon>Eukaryota</taxon>
        <taxon>Metamonada</taxon>
        <taxon>Parabasalia</taxon>
        <taxon>Trichomonadida</taxon>
        <taxon>Trichomonadidae</taxon>
        <taxon>Trichomonas</taxon>
    </lineage>
</organism>
<reference evidence="1" key="2">
    <citation type="journal article" date="2007" name="Science">
        <title>Draft genome sequence of the sexually transmitted pathogen Trichomonas vaginalis.</title>
        <authorList>
            <person name="Carlton J.M."/>
            <person name="Hirt R.P."/>
            <person name="Silva J.C."/>
            <person name="Delcher A.L."/>
            <person name="Schatz M."/>
            <person name="Zhao Q."/>
            <person name="Wortman J.R."/>
            <person name="Bidwell S.L."/>
            <person name="Alsmark U.C.M."/>
            <person name="Besteiro S."/>
            <person name="Sicheritz-Ponten T."/>
            <person name="Noel C.J."/>
            <person name="Dacks J.B."/>
            <person name="Foster P.G."/>
            <person name="Simillion C."/>
            <person name="Van de Peer Y."/>
            <person name="Miranda-Saavedra D."/>
            <person name="Barton G.J."/>
            <person name="Westrop G.D."/>
            <person name="Mueller S."/>
            <person name="Dessi D."/>
            <person name="Fiori P.L."/>
            <person name="Ren Q."/>
            <person name="Paulsen I."/>
            <person name="Zhang H."/>
            <person name="Bastida-Corcuera F.D."/>
            <person name="Simoes-Barbosa A."/>
            <person name="Brown M.T."/>
            <person name="Hayes R.D."/>
            <person name="Mukherjee M."/>
            <person name="Okumura C.Y."/>
            <person name="Schneider R."/>
            <person name="Smith A.J."/>
            <person name="Vanacova S."/>
            <person name="Villalvazo M."/>
            <person name="Haas B.J."/>
            <person name="Pertea M."/>
            <person name="Feldblyum T.V."/>
            <person name="Utterback T.R."/>
            <person name="Shu C.L."/>
            <person name="Osoegawa K."/>
            <person name="de Jong P.J."/>
            <person name="Hrdy I."/>
            <person name="Horvathova L."/>
            <person name="Zubacova Z."/>
            <person name="Dolezal P."/>
            <person name="Malik S.B."/>
            <person name="Logsdon J.M. Jr."/>
            <person name="Henze K."/>
            <person name="Gupta A."/>
            <person name="Wang C.C."/>
            <person name="Dunne R.L."/>
            <person name="Upcroft J.A."/>
            <person name="Upcroft P."/>
            <person name="White O."/>
            <person name="Salzberg S.L."/>
            <person name="Tang P."/>
            <person name="Chiu C.-H."/>
            <person name="Lee Y.-S."/>
            <person name="Embley T.M."/>
            <person name="Coombs G.H."/>
            <person name="Mottram J.C."/>
            <person name="Tachezy J."/>
            <person name="Fraser-Liggett C.M."/>
            <person name="Johnson P.J."/>
        </authorList>
    </citation>
    <scope>NUCLEOTIDE SEQUENCE [LARGE SCALE GENOMIC DNA]</scope>
    <source>
        <strain evidence="1">G3</strain>
    </source>
</reference>
<reference evidence="1" key="1">
    <citation type="submission" date="2006-10" db="EMBL/GenBank/DDBJ databases">
        <authorList>
            <person name="Amadeo P."/>
            <person name="Zhao Q."/>
            <person name="Wortman J."/>
            <person name="Fraser-Liggett C."/>
            <person name="Carlton J."/>
        </authorList>
    </citation>
    <scope>NUCLEOTIDE SEQUENCE</scope>
    <source>
        <strain evidence="1">G3</strain>
    </source>
</reference>
<dbReference type="VEuPathDB" id="TrichDB:TVAGG3_0002080"/>
<proteinExistence type="predicted"/>
<sequence length="934" mass="107880">MDYQFFTQNNNCYYTIHQTSYDKSIFCLFSDSKNFDSLMPEAFLWWNAVVNYEENLDTPPERPGITEMNIIWQELSPIFHTHCNEGESEEMYWEDVYKCLCTLADNQNVGDPRTDFSAFVESLYSYRNLIKITDLDGAIYYAQRFCPKENSNFFVHEFLFAVSDPFLTVEAIDKLNSLNIEPWKSYIQQPGAIERIFDLFITFLQPANRTVENEYESFRVMLANLMTTLICESNNEVFRKQQYAASLYSRLLNLIIYSQTDASVSFARCAIQLNKKFLKEYDADERAKRIVALLNASTSNKLSHAMTTLFAVSQGSITIPNYILAQQLSKNIQTEFDLNTVVSINRTGKEAKFIVMRSVAQTMVQSKLLMRLAAKYLVEIMSSLEDQDLIEWIQKFFLLIFVYIKIASKKEKYIRRLLMLCEIISTEQFLSATFAKKIILPCANTCYLKGGCDFLTYYFPLGSDLPQSNTYSRELSRYEKMRFKLKTFPFKNNSNMLVEGSRNRKNSNGEVPLEMRAIINDFADLGISERAKPYLYRRSKLSVIDQQNTIFTLEDFIDQNKSKAEKIKNKSRHKRSSVNPDLFTTEGILPITGLRSCMYANEAQLYDFQYKILMDFTNIAHELISVLKQLPGLNADIRLLQYDMQHFGLEDNYYKSLKDQRAQLRKLIPIYSRKYTAPKYIEEIFGVLSQGGVKFDQNLQYAPPNELDTVLVEYIQRSSYKEIMNATAMIIEDGTLDGAVSTIWELNNSIIEDLKMTFNQNAMILYMSLIRAIFDNAYALNPRPHLNRYSKANKEFLEKARKFIEQPISLLNLSETIVGAKRVNQPIYSLMLSSKYSFEHIQFLTNPIDILYQIHLQCQQLFQLSSTGTLSPPDHQMLILALVASTPPSNAVSIAIFLEKWGNLFSNATLSKSKRMFIDAVSGIINIVKITDDS</sequence>
<gene>
    <name evidence="1" type="ORF">TVAG_413080</name>
</gene>
<dbReference type="VEuPathDB" id="TrichDB:TVAG_413080"/>
<dbReference type="Proteomes" id="UP000001542">
    <property type="component" value="Unassembled WGS sequence"/>
</dbReference>